<proteinExistence type="predicted"/>
<sequence>MSLGAQNKDIRVWNDILERCDTKLARWKSHYLSLGGRLTLVKSVLHALPSYMMSLFPIPKSIEKKINKLRRSFLWNGNRENRGYKLVKWDIVTLSRKHGGLDIKKAKPPELLPPTEMIVEILHRKAITMEECHH</sequence>
<dbReference type="AlphaFoldDB" id="A0AAF0PZE6"/>
<accession>A0AAF0PZE6</accession>
<dbReference type="EMBL" id="CP133612">
    <property type="protein sequence ID" value="WMV11985.1"/>
    <property type="molecule type" value="Genomic_DNA"/>
</dbReference>
<protein>
    <submittedName>
        <fullName evidence="1">Uncharacterized protein</fullName>
    </submittedName>
</protein>
<evidence type="ECO:0000313" key="2">
    <source>
        <dbReference type="Proteomes" id="UP001234989"/>
    </source>
</evidence>
<dbReference type="PANTHER" id="PTHR33116:SF66">
    <property type="entry name" value="REVERSE TRANSCRIPTASE ZINC-BINDING DOMAIN-CONTAINING PROTEIN"/>
    <property type="match status" value="1"/>
</dbReference>
<keyword evidence="2" id="KW-1185">Reference proteome</keyword>
<dbReference type="Proteomes" id="UP001234989">
    <property type="component" value="Chromosome 1"/>
</dbReference>
<name>A0AAF0PZE6_SOLVR</name>
<organism evidence="1 2">
    <name type="scientific">Solanum verrucosum</name>
    <dbReference type="NCBI Taxonomy" id="315347"/>
    <lineage>
        <taxon>Eukaryota</taxon>
        <taxon>Viridiplantae</taxon>
        <taxon>Streptophyta</taxon>
        <taxon>Embryophyta</taxon>
        <taxon>Tracheophyta</taxon>
        <taxon>Spermatophyta</taxon>
        <taxon>Magnoliopsida</taxon>
        <taxon>eudicotyledons</taxon>
        <taxon>Gunneridae</taxon>
        <taxon>Pentapetalae</taxon>
        <taxon>asterids</taxon>
        <taxon>lamiids</taxon>
        <taxon>Solanales</taxon>
        <taxon>Solanaceae</taxon>
        <taxon>Solanoideae</taxon>
        <taxon>Solaneae</taxon>
        <taxon>Solanum</taxon>
    </lineage>
</organism>
<reference evidence="1" key="1">
    <citation type="submission" date="2023-08" db="EMBL/GenBank/DDBJ databases">
        <title>A de novo genome assembly of Solanum verrucosum Schlechtendal, a Mexican diploid species geographically isolated from the other diploid A-genome species in potato relatives.</title>
        <authorList>
            <person name="Hosaka K."/>
        </authorList>
    </citation>
    <scope>NUCLEOTIDE SEQUENCE</scope>
    <source>
        <tissue evidence="1">Young leaves</tissue>
    </source>
</reference>
<gene>
    <name evidence="1" type="ORF">MTR67_005370</name>
</gene>
<dbReference type="PANTHER" id="PTHR33116">
    <property type="entry name" value="REVERSE TRANSCRIPTASE ZINC-BINDING DOMAIN-CONTAINING PROTEIN-RELATED-RELATED"/>
    <property type="match status" value="1"/>
</dbReference>
<evidence type="ECO:0000313" key="1">
    <source>
        <dbReference type="EMBL" id="WMV11985.1"/>
    </source>
</evidence>